<evidence type="ECO:0000313" key="5">
    <source>
        <dbReference type="EMBL" id="MDN5216500.1"/>
    </source>
</evidence>
<proteinExistence type="inferred from homology"/>
<dbReference type="PANTHER" id="PTHR23407:SF1">
    <property type="entry name" value="5-FORMYLTETRAHYDROFOLATE CYCLO-LIGASE"/>
    <property type="match status" value="1"/>
</dbReference>
<dbReference type="EMBL" id="JAUJEB010000009">
    <property type="protein sequence ID" value="MDN5216500.1"/>
    <property type="molecule type" value="Genomic_DNA"/>
</dbReference>
<keyword evidence="4" id="KW-0460">Magnesium</keyword>
<comment type="similarity">
    <text evidence="1 4">Belongs to the 5-formyltetrahydrofolate cyclo-ligase family.</text>
</comment>
<gene>
    <name evidence="5" type="ORF">QQ020_30810</name>
</gene>
<dbReference type="PANTHER" id="PTHR23407">
    <property type="entry name" value="ATPASE INHIBITOR/5-FORMYLTETRAHYDROFOLATE CYCLO-LIGASE"/>
    <property type="match status" value="1"/>
</dbReference>
<dbReference type="InterPro" id="IPR037171">
    <property type="entry name" value="NagB/RpiA_transferase-like"/>
</dbReference>
<keyword evidence="4" id="KW-0479">Metal-binding</keyword>
<accession>A0ABT8LID2</accession>
<dbReference type="Pfam" id="PF01812">
    <property type="entry name" value="5-FTHF_cyc-lig"/>
    <property type="match status" value="1"/>
</dbReference>
<dbReference type="EC" id="6.3.3.2" evidence="4"/>
<evidence type="ECO:0000256" key="2">
    <source>
        <dbReference type="ARBA" id="ARBA00022741"/>
    </source>
</evidence>
<dbReference type="NCBIfam" id="TIGR02727">
    <property type="entry name" value="MTHFS_bact"/>
    <property type="match status" value="1"/>
</dbReference>
<dbReference type="SUPFAM" id="SSF100950">
    <property type="entry name" value="NagB/RpiA/CoA transferase-like"/>
    <property type="match status" value="1"/>
</dbReference>
<dbReference type="Proteomes" id="UP001172083">
    <property type="component" value="Unassembled WGS sequence"/>
</dbReference>
<dbReference type="Gene3D" id="3.40.50.10420">
    <property type="entry name" value="NagB/RpiA/CoA transferase-like"/>
    <property type="match status" value="1"/>
</dbReference>
<evidence type="ECO:0000256" key="4">
    <source>
        <dbReference type="RuleBase" id="RU361279"/>
    </source>
</evidence>
<keyword evidence="5" id="KW-0436">Ligase</keyword>
<keyword evidence="6" id="KW-1185">Reference proteome</keyword>
<reference evidence="5" key="1">
    <citation type="submission" date="2023-06" db="EMBL/GenBank/DDBJ databases">
        <title>Genomic of Agaribacillus aureum.</title>
        <authorList>
            <person name="Wang G."/>
        </authorList>
    </citation>
    <scope>NUCLEOTIDE SEQUENCE</scope>
    <source>
        <strain evidence="5">BMA12</strain>
    </source>
</reference>
<protein>
    <recommendedName>
        <fullName evidence="4">5-formyltetrahydrofolate cyclo-ligase</fullName>
        <ecNumber evidence="4">6.3.3.2</ecNumber>
    </recommendedName>
</protein>
<dbReference type="InterPro" id="IPR002698">
    <property type="entry name" value="FTHF_cligase"/>
</dbReference>
<evidence type="ECO:0000256" key="3">
    <source>
        <dbReference type="ARBA" id="ARBA00022840"/>
    </source>
</evidence>
<name>A0ABT8LID2_9BACT</name>
<dbReference type="PIRSF" id="PIRSF006806">
    <property type="entry name" value="FTHF_cligase"/>
    <property type="match status" value="1"/>
</dbReference>
<comment type="catalytic activity">
    <reaction evidence="4">
        <text>(6S)-5-formyl-5,6,7,8-tetrahydrofolate + ATP = (6R)-5,10-methenyltetrahydrofolate + ADP + phosphate</text>
        <dbReference type="Rhea" id="RHEA:10488"/>
        <dbReference type="ChEBI" id="CHEBI:30616"/>
        <dbReference type="ChEBI" id="CHEBI:43474"/>
        <dbReference type="ChEBI" id="CHEBI:57455"/>
        <dbReference type="ChEBI" id="CHEBI:57457"/>
        <dbReference type="ChEBI" id="CHEBI:456216"/>
        <dbReference type="EC" id="6.3.3.2"/>
    </reaction>
</comment>
<organism evidence="5 6">
    <name type="scientific">Agaribacillus aureus</name>
    <dbReference type="NCBI Taxonomy" id="3051825"/>
    <lineage>
        <taxon>Bacteria</taxon>
        <taxon>Pseudomonadati</taxon>
        <taxon>Bacteroidota</taxon>
        <taxon>Cytophagia</taxon>
        <taxon>Cytophagales</taxon>
        <taxon>Splendidivirgaceae</taxon>
        <taxon>Agaribacillus</taxon>
    </lineage>
</organism>
<evidence type="ECO:0000313" key="6">
    <source>
        <dbReference type="Proteomes" id="UP001172083"/>
    </source>
</evidence>
<keyword evidence="3 4" id="KW-0067">ATP-binding</keyword>
<comment type="caution">
    <text evidence="5">The sequence shown here is derived from an EMBL/GenBank/DDBJ whole genome shotgun (WGS) entry which is preliminary data.</text>
</comment>
<dbReference type="InterPro" id="IPR024185">
    <property type="entry name" value="FTHF_cligase-like_sf"/>
</dbReference>
<evidence type="ECO:0000256" key="1">
    <source>
        <dbReference type="ARBA" id="ARBA00010638"/>
    </source>
</evidence>
<dbReference type="GO" id="GO:0030272">
    <property type="term" value="F:5-formyltetrahydrofolate cyclo-ligase activity"/>
    <property type="evidence" value="ECO:0007669"/>
    <property type="project" value="UniProtKB-EC"/>
</dbReference>
<comment type="cofactor">
    <cofactor evidence="4">
        <name>Mg(2+)</name>
        <dbReference type="ChEBI" id="CHEBI:18420"/>
    </cofactor>
</comment>
<keyword evidence="2 4" id="KW-0547">Nucleotide-binding</keyword>
<sequence length="189" mass="22044">MNKTQLRTTYKAKRREITTEEYSGFNAKIKSNFFKEFPSMDGKTVQSFLPIKERKEVDTWPIISQLRNSRVTITVPKADLELLTLTSYILDDHTQFEENEWGVREPVSGKEVAARKIDMVLLPLLAFDLNGYRVGYGKGFYDRFLSQCRSDALKVGLSFFPPVDQIEDVDQYDRSMDYCITPHEVFRFE</sequence>
<dbReference type="RefSeq" id="WP_346761837.1">
    <property type="nucleotide sequence ID" value="NZ_JAUJEB010000009.1"/>
</dbReference>